<evidence type="ECO:0000313" key="3">
    <source>
        <dbReference type="Proteomes" id="UP000596202"/>
    </source>
</evidence>
<evidence type="ECO:0000313" key="2">
    <source>
        <dbReference type="EMBL" id="QQU01534.1"/>
    </source>
</evidence>
<dbReference type="InterPro" id="IPR010744">
    <property type="entry name" value="Phage_CI_N"/>
</dbReference>
<reference evidence="2 3" key="1">
    <citation type="submission" date="2021-01" db="EMBL/GenBank/DDBJ databases">
        <title>FDA dAtabase for Regulatory Grade micrObial Sequences (FDA-ARGOS): Supporting development and validation of Infectious Disease Dx tests.</title>
        <authorList>
            <person name="Sproer C."/>
            <person name="Gronow S."/>
            <person name="Severitt S."/>
            <person name="Schroder I."/>
            <person name="Tallon L."/>
            <person name="Sadzewicz L."/>
            <person name="Zhao X."/>
            <person name="Boylan J."/>
            <person name="Ott S."/>
            <person name="Bowen H."/>
            <person name="Vavikolanu K."/>
            <person name="Mehta A."/>
            <person name="Aluvathingal J."/>
            <person name="Nadendla S."/>
            <person name="Lowell S."/>
            <person name="Myers T."/>
            <person name="Yan Y."/>
            <person name="Sichtig H."/>
        </authorList>
    </citation>
    <scope>NUCLEOTIDE SEQUENCE [LARGE SCALE GENOMIC DNA]</scope>
    <source>
        <strain evidence="2 3">FDAARGOS_1131</strain>
    </source>
</reference>
<dbReference type="OrthoDB" id="1450724at2"/>
<dbReference type="GeneID" id="93527453"/>
<sequence>MDDKNIIISSTENVIEKIKISLGLDRDKELAILLNVKFNTLSSWKIRQSIPYKKIFEICSKYDLDLNDIIYDNYSDVKNELIRVPILFLDNYWSYFYDLKFNKTSLQYFLLPREVADIDIIIQLTKRSSVSKFSSELMYVLCKKVNLKDLIITKSYVFTIKSMGIFDCILVSMNFENQKYKLKLQDNTYVEVSFEKVIEIYSYKGKYYKL</sequence>
<feature type="domain" description="Bacteriophage CI repressor N-terminal" evidence="1">
    <location>
        <begin position="14"/>
        <end position="71"/>
    </location>
</feature>
<dbReference type="RefSeq" id="WP_002992126.1">
    <property type="nucleotide sequence ID" value="NZ_CP068108.1"/>
</dbReference>
<dbReference type="GO" id="GO:0003677">
    <property type="term" value="F:DNA binding"/>
    <property type="evidence" value="ECO:0007669"/>
    <property type="project" value="InterPro"/>
</dbReference>
<dbReference type="GO" id="GO:0045892">
    <property type="term" value="P:negative regulation of DNA-templated transcription"/>
    <property type="evidence" value="ECO:0007669"/>
    <property type="project" value="InterPro"/>
</dbReference>
<dbReference type="AlphaFoldDB" id="A0A9Q7EBM8"/>
<dbReference type="InterPro" id="IPR010982">
    <property type="entry name" value="Lambda_DNA-bd_dom_sf"/>
</dbReference>
<proteinExistence type="predicted"/>
<dbReference type="Gene3D" id="1.10.260.40">
    <property type="entry name" value="lambda repressor-like DNA-binding domains"/>
    <property type="match status" value="1"/>
</dbReference>
<evidence type="ECO:0000259" key="1">
    <source>
        <dbReference type="Pfam" id="PF07022"/>
    </source>
</evidence>
<organism evidence="2 3">
    <name type="scientific">Myroides odoratus</name>
    <name type="common">Flavobacterium odoratum</name>
    <dbReference type="NCBI Taxonomy" id="256"/>
    <lineage>
        <taxon>Bacteria</taxon>
        <taxon>Pseudomonadati</taxon>
        <taxon>Bacteroidota</taxon>
        <taxon>Flavobacteriia</taxon>
        <taxon>Flavobacteriales</taxon>
        <taxon>Flavobacteriaceae</taxon>
        <taxon>Myroides</taxon>
    </lineage>
</organism>
<accession>A0A9Q7EBM8</accession>
<name>A0A9Q7EBM8_MYROD</name>
<dbReference type="Proteomes" id="UP000596202">
    <property type="component" value="Chromosome"/>
</dbReference>
<dbReference type="Pfam" id="PF07022">
    <property type="entry name" value="Phage_CI_repr"/>
    <property type="match status" value="1"/>
</dbReference>
<gene>
    <name evidence="2" type="ORF">I6I88_07285</name>
</gene>
<protein>
    <submittedName>
        <fullName evidence="2">Helix-turn-helix domain-containing protein</fullName>
    </submittedName>
</protein>
<dbReference type="EMBL" id="CP068108">
    <property type="protein sequence ID" value="QQU01534.1"/>
    <property type="molecule type" value="Genomic_DNA"/>
</dbReference>